<dbReference type="Proteomes" id="UP000887572">
    <property type="component" value="Unplaced"/>
</dbReference>
<proteinExistence type="predicted"/>
<dbReference type="AlphaFoldDB" id="A0A914HJQ0"/>
<evidence type="ECO:0000256" key="1">
    <source>
        <dbReference type="SAM" id="MobiDB-lite"/>
    </source>
</evidence>
<keyword evidence="2" id="KW-1185">Reference proteome</keyword>
<reference evidence="3" key="1">
    <citation type="submission" date="2022-11" db="UniProtKB">
        <authorList>
            <consortium name="WormBaseParasite"/>
        </authorList>
    </citation>
    <scope>IDENTIFICATION</scope>
</reference>
<organism evidence="2 3">
    <name type="scientific">Globodera rostochiensis</name>
    <name type="common">Golden nematode worm</name>
    <name type="synonym">Heterodera rostochiensis</name>
    <dbReference type="NCBI Taxonomy" id="31243"/>
    <lineage>
        <taxon>Eukaryota</taxon>
        <taxon>Metazoa</taxon>
        <taxon>Ecdysozoa</taxon>
        <taxon>Nematoda</taxon>
        <taxon>Chromadorea</taxon>
        <taxon>Rhabditida</taxon>
        <taxon>Tylenchina</taxon>
        <taxon>Tylenchomorpha</taxon>
        <taxon>Tylenchoidea</taxon>
        <taxon>Heteroderidae</taxon>
        <taxon>Heteroderinae</taxon>
        <taxon>Globodera</taxon>
    </lineage>
</organism>
<feature type="region of interest" description="Disordered" evidence="1">
    <location>
        <begin position="84"/>
        <end position="124"/>
    </location>
</feature>
<dbReference type="WBParaSite" id="Gr19_v10_g17251.t1">
    <property type="protein sequence ID" value="Gr19_v10_g17251.t1"/>
    <property type="gene ID" value="Gr19_v10_g17251"/>
</dbReference>
<sequence length="189" mass="20958">MDLEEGQPDASDRRPPKCHGTFVSQQAAAISLISNNPPKSASMPRGFVLDSRRLWSRSVSFGHKRIPPSLFWSFVEQTTTAPTLLRGHPLTSDDSPLQTPPPNKTTDKRNGQLGPSQQATQSESNEFSSQIPSFYFCSFLLKHWKIDLQIADHKPIILISSKLSFQLLTQNGWPAATKKVISDGILDTS</sequence>
<protein>
    <submittedName>
        <fullName evidence="3">Uncharacterized protein</fullName>
    </submittedName>
</protein>
<evidence type="ECO:0000313" key="3">
    <source>
        <dbReference type="WBParaSite" id="Gr19_v10_g17251.t1"/>
    </source>
</evidence>
<evidence type="ECO:0000313" key="2">
    <source>
        <dbReference type="Proteomes" id="UP000887572"/>
    </source>
</evidence>
<name>A0A914HJQ0_GLORO</name>
<accession>A0A914HJQ0</accession>
<feature type="compositionally biased region" description="Polar residues" evidence="1">
    <location>
        <begin position="113"/>
        <end position="124"/>
    </location>
</feature>